<dbReference type="Proteomes" id="UP001596031">
    <property type="component" value="Unassembled WGS sequence"/>
</dbReference>
<name>A0ABW0PN91_9BURK</name>
<keyword evidence="3" id="KW-1185">Reference proteome</keyword>
<evidence type="ECO:0000313" key="2">
    <source>
        <dbReference type="EMBL" id="MFC5513945.1"/>
    </source>
</evidence>
<dbReference type="NCBIfam" id="NF038351">
    <property type="entry name" value="cyt_ox_assem_30"/>
    <property type="match status" value="1"/>
</dbReference>
<keyword evidence="1" id="KW-0812">Transmembrane</keyword>
<reference evidence="3" key="1">
    <citation type="journal article" date="2019" name="Int. J. Syst. Evol. Microbiol.">
        <title>The Global Catalogue of Microorganisms (GCM) 10K type strain sequencing project: providing services to taxonomists for standard genome sequencing and annotation.</title>
        <authorList>
            <consortium name="The Broad Institute Genomics Platform"/>
            <consortium name="The Broad Institute Genome Sequencing Center for Infectious Disease"/>
            <person name="Wu L."/>
            <person name="Ma J."/>
        </authorList>
    </citation>
    <scope>NUCLEOTIDE SEQUENCE [LARGE SCALE GENOMIC DNA]</scope>
    <source>
        <strain evidence="3">CCUG 38813</strain>
    </source>
</reference>
<gene>
    <name evidence="2" type="ORF">ACFPOU_22845</name>
</gene>
<sequence length="36" mass="3999">MNAPKKPGNVKTALILCVIAAFFFAAVIIKRTWFMS</sequence>
<accession>A0ABW0PN91</accession>
<evidence type="ECO:0000313" key="3">
    <source>
        <dbReference type="Proteomes" id="UP001596031"/>
    </source>
</evidence>
<evidence type="ECO:0000256" key="1">
    <source>
        <dbReference type="SAM" id="Phobius"/>
    </source>
</evidence>
<dbReference type="RefSeq" id="WP_379727095.1">
    <property type="nucleotide sequence ID" value="NZ_JBHSMS010000080.1"/>
</dbReference>
<dbReference type="InterPro" id="IPR047811">
    <property type="entry name" value="CytC_ox_assmbl_put"/>
</dbReference>
<dbReference type="EMBL" id="JBHSMS010000080">
    <property type="protein sequence ID" value="MFC5513945.1"/>
    <property type="molecule type" value="Genomic_DNA"/>
</dbReference>
<organism evidence="2 3">
    <name type="scientific">Massilia jejuensis</name>
    <dbReference type="NCBI Taxonomy" id="648894"/>
    <lineage>
        <taxon>Bacteria</taxon>
        <taxon>Pseudomonadati</taxon>
        <taxon>Pseudomonadota</taxon>
        <taxon>Betaproteobacteria</taxon>
        <taxon>Burkholderiales</taxon>
        <taxon>Oxalobacteraceae</taxon>
        <taxon>Telluria group</taxon>
        <taxon>Massilia</taxon>
    </lineage>
</organism>
<keyword evidence="1" id="KW-1133">Transmembrane helix</keyword>
<keyword evidence="1" id="KW-0472">Membrane</keyword>
<comment type="caution">
    <text evidence="2">The sequence shown here is derived from an EMBL/GenBank/DDBJ whole genome shotgun (WGS) entry which is preliminary data.</text>
</comment>
<feature type="transmembrane region" description="Helical" evidence="1">
    <location>
        <begin position="12"/>
        <end position="29"/>
    </location>
</feature>
<proteinExistence type="predicted"/>
<protein>
    <submittedName>
        <fullName evidence="2">Cytochrome oxidase small assembly protein</fullName>
    </submittedName>
</protein>